<accession>A0A8T0EG00</accession>
<keyword evidence="1 4" id="KW-0812">Transmembrane</keyword>
<name>A0A8T0EG00_ARGBR</name>
<evidence type="ECO:0000313" key="5">
    <source>
        <dbReference type="EMBL" id="KAF8771543.1"/>
    </source>
</evidence>
<feature type="transmembrane region" description="Helical" evidence="4">
    <location>
        <begin position="288"/>
        <end position="310"/>
    </location>
</feature>
<dbReference type="EMBL" id="JABXBU010002228">
    <property type="protein sequence ID" value="KAF8771543.1"/>
    <property type="molecule type" value="Genomic_DNA"/>
</dbReference>
<dbReference type="Proteomes" id="UP000807504">
    <property type="component" value="Unassembled WGS sequence"/>
</dbReference>
<feature type="transmembrane region" description="Helical" evidence="4">
    <location>
        <begin position="317"/>
        <end position="335"/>
    </location>
</feature>
<evidence type="ECO:0000256" key="2">
    <source>
        <dbReference type="ARBA" id="ARBA00022989"/>
    </source>
</evidence>
<keyword evidence="5" id="KW-0813">Transport</keyword>
<protein>
    <submittedName>
        <fullName evidence="5">Sodium-dependent glucose transporter 1 like protein</fullName>
    </submittedName>
</protein>
<dbReference type="AlphaFoldDB" id="A0A8T0EG00"/>
<keyword evidence="5" id="KW-0762">Sugar transport</keyword>
<dbReference type="SUPFAM" id="SSF103473">
    <property type="entry name" value="MFS general substrate transporter"/>
    <property type="match status" value="1"/>
</dbReference>
<keyword evidence="3 4" id="KW-0472">Membrane</keyword>
<evidence type="ECO:0000256" key="4">
    <source>
        <dbReference type="SAM" id="Phobius"/>
    </source>
</evidence>
<keyword evidence="6" id="KW-1185">Reference proteome</keyword>
<feature type="transmembrane region" description="Helical" evidence="4">
    <location>
        <begin position="78"/>
        <end position="97"/>
    </location>
</feature>
<dbReference type="InterPro" id="IPR011701">
    <property type="entry name" value="MFS"/>
</dbReference>
<evidence type="ECO:0000313" key="6">
    <source>
        <dbReference type="Proteomes" id="UP000807504"/>
    </source>
</evidence>
<feature type="transmembrane region" description="Helical" evidence="4">
    <location>
        <begin position="376"/>
        <end position="398"/>
    </location>
</feature>
<proteinExistence type="predicted"/>
<feature type="transmembrane region" description="Helical" evidence="4">
    <location>
        <begin position="143"/>
        <end position="161"/>
    </location>
</feature>
<dbReference type="PANTHER" id="PTHR23121">
    <property type="entry name" value="SODIUM-DEPENDENT GLUCOSE TRANSPORTER 1"/>
    <property type="match status" value="1"/>
</dbReference>
<feature type="transmembrane region" description="Helical" evidence="4">
    <location>
        <begin position="201"/>
        <end position="223"/>
    </location>
</feature>
<dbReference type="Gene3D" id="1.20.1250.20">
    <property type="entry name" value="MFS general substrate transporter like domains"/>
    <property type="match status" value="2"/>
</dbReference>
<feature type="transmembrane region" description="Helical" evidence="4">
    <location>
        <begin position="12"/>
        <end position="31"/>
    </location>
</feature>
<feature type="transmembrane region" description="Helical" evidence="4">
    <location>
        <begin position="404"/>
        <end position="427"/>
    </location>
</feature>
<dbReference type="PANTHER" id="PTHR23121:SF9">
    <property type="entry name" value="SODIUM-DEPENDENT GLUCOSE TRANSPORTER 1"/>
    <property type="match status" value="1"/>
</dbReference>
<reference evidence="5" key="1">
    <citation type="journal article" date="2020" name="bioRxiv">
        <title>Chromosome-level reference genome of the European wasp spider Argiope bruennichi: a resource for studies on range expansion and evolutionary adaptation.</title>
        <authorList>
            <person name="Sheffer M.M."/>
            <person name="Hoppe A."/>
            <person name="Krehenwinkel H."/>
            <person name="Uhl G."/>
            <person name="Kuss A.W."/>
            <person name="Jensen L."/>
            <person name="Jensen C."/>
            <person name="Gillespie R.G."/>
            <person name="Hoff K.J."/>
            <person name="Prost S."/>
        </authorList>
    </citation>
    <scope>NUCLEOTIDE SEQUENCE</scope>
</reference>
<organism evidence="5 6">
    <name type="scientific">Argiope bruennichi</name>
    <name type="common">Wasp spider</name>
    <name type="synonym">Aranea bruennichi</name>
    <dbReference type="NCBI Taxonomy" id="94029"/>
    <lineage>
        <taxon>Eukaryota</taxon>
        <taxon>Metazoa</taxon>
        <taxon>Ecdysozoa</taxon>
        <taxon>Arthropoda</taxon>
        <taxon>Chelicerata</taxon>
        <taxon>Arachnida</taxon>
        <taxon>Araneae</taxon>
        <taxon>Araneomorphae</taxon>
        <taxon>Entelegynae</taxon>
        <taxon>Araneoidea</taxon>
        <taxon>Araneidae</taxon>
        <taxon>Argiope</taxon>
    </lineage>
</organism>
<dbReference type="Pfam" id="PF07690">
    <property type="entry name" value="MFS_1"/>
    <property type="match status" value="1"/>
</dbReference>
<evidence type="ECO:0000256" key="3">
    <source>
        <dbReference type="ARBA" id="ARBA00023136"/>
    </source>
</evidence>
<gene>
    <name evidence="5" type="ORF">HNY73_018950</name>
</gene>
<reference evidence="5" key="2">
    <citation type="submission" date="2020-06" db="EMBL/GenBank/DDBJ databases">
        <authorList>
            <person name="Sheffer M."/>
        </authorList>
    </citation>
    <scope>NUCLEOTIDE SEQUENCE</scope>
</reference>
<comment type="caution">
    <text evidence="5">The sequence shown here is derived from an EMBL/GenBank/DDBJ whole genome shotgun (WGS) entry which is preliminary data.</text>
</comment>
<keyword evidence="2 4" id="KW-1133">Transmembrane helix</keyword>
<sequence>MVKFSSKTLRIIKTCNLYASCISGGIAFAVVGPCLLDLQEIVHTDTEHIGVIYTGRSAGYLVGSLIGGALFDLIKKKQLFMTVFNFFIAITMFAIPWSRSVGSLSGCLVLNGFSIGALETSLSVSCLNLWGQESGPFYQALHFMYGFGSLLAPLIVAPFLGDYHHDLFINGTSTFLNHTSMDLSFNNTNNSSSSEIPSLTYAYIIMGGFTLLVSVSFLVVCIIARSDDDINKSEKTEIRQPGFVFLTIVVIFTFLLLFVICGTEISYAQMVATTSVKGPLQLTPVVGSYVTSAFWAAFAFSRFSSIFLAIKFSSLQLMVFDFIIFFAGVMVSLFLATSKEWALWLSSVLIGFGVASLYASVVNWVERYITITNKILGLFVTGAALGEMAIPYTIGYFLEKVPEILSYTITAMCILSIVLTVILYLILRNKQDKYIEKEGISNVAYDANVTG</sequence>
<feature type="transmembrane region" description="Helical" evidence="4">
    <location>
        <begin position="51"/>
        <end position="71"/>
    </location>
</feature>
<evidence type="ECO:0000256" key="1">
    <source>
        <dbReference type="ARBA" id="ARBA00022692"/>
    </source>
</evidence>
<feature type="transmembrane region" description="Helical" evidence="4">
    <location>
        <begin position="243"/>
        <end position="268"/>
    </location>
</feature>
<feature type="transmembrane region" description="Helical" evidence="4">
    <location>
        <begin position="109"/>
        <end position="131"/>
    </location>
</feature>
<feature type="transmembrane region" description="Helical" evidence="4">
    <location>
        <begin position="341"/>
        <end position="364"/>
    </location>
</feature>
<dbReference type="GO" id="GO:0022857">
    <property type="term" value="F:transmembrane transporter activity"/>
    <property type="evidence" value="ECO:0007669"/>
    <property type="project" value="InterPro"/>
</dbReference>
<dbReference type="InterPro" id="IPR036259">
    <property type="entry name" value="MFS_trans_sf"/>
</dbReference>